<gene>
    <name evidence="1" type="ORF">CITCOLO1_LOCUS21974</name>
</gene>
<organism evidence="1 2">
    <name type="scientific">Citrullus colocynthis</name>
    <name type="common">colocynth</name>
    <dbReference type="NCBI Taxonomy" id="252529"/>
    <lineage>
        <taxon>Eukaryota</taxon>
        <taxon>Viridiplantae</taxon>
        <taxon>Streptophyta</taxon>
        <taxon>Embryophyta</taxon>
        <taxon>Tracheophyta</taxon>
        <taxon>Spermatophyta</taxon>
        <taxon>Magnoliopsida</taxon>
        <taxon>eudicotyledons</taxon>
        <taxon>Gunneridae</taxon>
        <taxon>Pentapetalae</taxon>
        <taxon>rosids</taxon>
        <taxon>fabids</taxon>
        <taxon>Cucurbitales</taxon>
        <taxon>Cucurbitaceae</taxon>
        <taxon>Benincaseae</taxon>
        <taxon>Citrullus</taxon>
    </lineage>
</organism>
<evidence type="ECO:0000313" key="2">
    <source>
        <dbReference type="Proteomes" id="UP001642487"/>
    </source>
</evidence>
<reference evidence="1 2" key="1">
    <citation type="submission" date="2024-03" db="EMBL/GenBank/DDBJ databases">
        <authorList>
            <person name="Gkanogiannis A."/>
            <person name="Becerra Lopez-Lavalle L."/>
        </authorList>
    </citation>
    <scope>NUCLEOTIDE SEQUENCE [LARGE SCALE GENOMIC DNA]</scope>
</reference>
<feature type="non-terminal residue" evidence="1">
    <location>
        <position position="1"/>
    </location>
</feature>
<evidence type="ECO:0000313" key="1">
    <source>
        <dbReference type="EMBL" id="CAK9329505.1"/>
    </source>
</evidence>
<proteinExistence type="predicted"/>
<name>A0ABP0Z9P8_9ROSI</name>
<sequence length="96" mass="10918">HGCWVCRPASREKAEAPLRGESRREKAIGFTLNSVHRTTTPRDLSFTCPLAFLLPQTGGIEFFSVISLTEEHDLFILLTTEVKHILPLISDWQLRN</sequence>
<accession>A0ABP0Z9P8</accession>
<dbReference type="Proteomes" id="UP001642487">
    <property type="component" value="Chromosome 9"/>
</dbReference>
<protein>
    <submittedName>
        <fullName evidence="1">Uncharacterized protein</fullName>
    </submittedName>
</protein>
<keyword evidence="2" id="KW-1185">Reference proteome</keyword>
<dbReference type="EMBL" id="OZ021743">
    <property type="protein sequence ID" value="CAK9329505.1"/>
    <property type="molecule type" value="Genomic_DNA"/>
</dbReference>